<keyword evidence="3" id="KW-1185">Reference proteome</keyword>
<reference evidence="2 3" key="1">
    <citation type="submission" date="2019-12" db="EMBL/GenBank/DDBJ databases">
        <title>Maritimibacter sp. nov. sp. isolated from sea sand.</title>
        <authorList>
            <person name="Kim J."/>
            <person name="Jeong S.E."/>
            <person name="Jung H.S."/>
            <person name="Jeon C.O."/>
        </authorList>
    </citation>
    <scope>NUCLEOTIDE SEQUENCE [LARGE SCALE GENOMIC DNA]</scope>
    <source>
        <strain evidence="2 3">DP07</strain>
    </source>
</reference>
<dbReference type="Proteomes" id="UP000467322">
    <property type="component" value="Unassembled WGS sequence"/>
</dbReference>
<protein>
    <submittedName>
        <fullName evidence="2">Uncharacterized protein</fullName>
    </submittedName>
</protein>
<dbReference type="EMBL" id="WTUX01000011">
    <property type="protein sequence ID" value="MZR13397.1"/>
    <property type="molecule type" value="Genomic_DNA"/>
</dbReference>
<evidence type="ECO:0000313" key="3">
    <source>
        <dbReference type="Proteomes" id="UP000467322"/>
    </source>
</evidence>
<organism evidence="2 3">
    <name type="scientific">Maritimibacter harenae</name>
    <dbReference type="NCBI Taxonomy" id="2606218"/>
    <lineage>
        <taxon>Bacteria</taxon>
        <taxon>Pseudomonadati</taxon>
        <taxon>Pseudomonadota</taxon>
        <taxon>Alphaproteobacteria</taxon>
        <taxon>Rhodobacterales</taxon>
        <taxon>Roseobacteraceae</taxon>
        <taxon>Maritimibacter</taxon>
    </lineage>
</organism>
<accession>A0A845M6N8</accession>
<gene>
    <name evidence="2" type="ORF">GQE99_10250</name>
</gene>
<sequence length="216" mass="24999">MPNEMSAHDPGRFGLRRFADVLPKRDPLLGEDPGSFEVFREGMMASLLPMTPHEWVSAENVVSIEWELLQQRRMRDAGIRSQIRGSIVDAVTAKRRADYKRDMQTALQRHLVRGGKREEWLEPYEFDQHEAKSFGTDLAKRAVSTDAEVQAKAQKEITKLGMEPMELMAEAYRSAQRSVTHHQQEIIELERRRRDAKRDYDQLQRSRPIDGKVIDG</sequence>
<comment type="caution">
    <text evidence="2">The sequence shown here is derived from an EMBL/GenBank/DDBJ whole genome shotgun (WGS) entry which is preliminary data.</text>
</comment>
<feature type="region of interest" description="Disordered" evidence="1">
    <location>
        <begin position="178"/>
        <end position="216"/>
    </location>
</feature>
<evidence type="ECO:0000313" key="2">
    <source>
        <dbReference type="EMBL" id="MZR13397.1"/>
    </source>
</evidence>
<dbReference type="RefSeq" id="WP_161351484.1">
    <property type="nucleotide sequence ID" value="NZ_WTUX01000011.1"/>
</dbReference>
<dbReference type="AlphaFoldDB" id="A0A845M6N8"/>
<name>A0A845M6N8_9RHOB</name>
<proteinExistence type="predicted"/>
<feature type="compositionally biased region" description="Basic and acidic residues" evidence="1">
    <location>
        <begin position="182"/>
        <end position="216"/>
    </location>
</feature>
<evidence type="ECO:0000256" key="1">
    <source>
        <dbReference type="SAM" id="MobiDB-lite"/>
    </source>
</evidence>